<keyword evidence="7 13" id="KW-0418">Kinase</keyword>
<dbReference type="CDD" id="cd00075">
    <property type="entry name" value="HATPase"/>
    <property type="match status" value="1"/>
</dbReference>
<dbReference type="Pfam" id="PF00672">
    <property type="entry name" value="HAMP"/>
    <property type="match status" value="1"/>
</dbReference>
<dbReference type="PANTHER" id="PTHR45436">
    <property type="entry name" value="SENSOR HISTIDINE KINASE YKOH"/>
    <property type="match status" value="1"/>
</dbReference>
<evidence type="ECO:0000256" key="6">
    <source>
        <dbReference type="ARBA" id="ARBA00022692"/>
    </source>
</evidence>
<feature type="domain" description="Histidine kinase" evidence="11">
    <location>
        <begin position="246"/>
        <end position="455"/>
    </location>
</feature>
<dbReference type="FunFam" id="1.10.287.130:FF:000009">
    <property type="entry name" value="Two-component sensor histidine kinase"/>
    <property type="match status" value="1"/>
</dbReference>
<dbReference type="CDD" id="cd00082">
    <property type="entry name" value="HisKA"/>
    <property type="match status" value="1"/>
</dbReference>
<proteinExistence type="predicted"/>
<comment type="caution">
    <text evidence="13">The sequence shown here is derived from an EMBL/GenBank/DDBJ whole genome shotgun (WGS) entry which is preliminary data.</text>
</comment>
<evidence type="ECO:0000256" key="3">
    <source>
        <dbReference type="ARBA" id="ARBA00012438"/>
    </source>
</evidence>
<dbReference type="EC" id="2.7.13.3" evidence="3"/>
<dbReference type="Pfam" id="PF00512">
    <property type="entry name" value="HisKA"/>
    <property type="match status" value="1"/>
</dbReference>
<reference evidence="13 14" key="1">
    <citation type="submission" date="2018-11" db="EMBL/GenBank/DDBJ databases">
        <title>Sequencing the genomes of 1000 actinobacteria strains.</title>
        <authorList>
            <person name="Klenk H.-P."/>
        </authorList>
    </citation>
    <scope>NUCLEOTIDE SEQUENCE [LARGE SCALE GENOMIC DNA]</scope>
    <source>
        <strain evidence="13 14">DSM 44254</strain>
    </source>
</reference>
<dbReference type="OrthoDB" id="9786919at2"/>
<keyword evidence="4" id="KW-0597">Phosphoprotein</keyword>
<organism evidence="13 14">
    <name type="scientific">Actinocorallia herbida</name>
    <dbReference type="NCBI Taxonomy" id="58109"/>
    <lineage>
        <taxon>Bacteria</taxon>
        <taxon>Bacillati</taxon>
        <taxon>Actinomycetota</taxon>
        <taxon>Actinomycetes</taxon>
        <taxon>Streptosporangiales</taxon>
        <taxon>Thermomonosporaceae</taxon>
        <taxon>Actinocorallia</taxon>
    </lineage>
</organism>
<keyword evidence="14" id="KW-1185">Reference proteome</keyword>
<comment type="subcellular location">
    <subcellularLocation>
        <location evidence="2">Cell membrane</location>
    </subcellularLocation>
</comment>
<evidence type="ECO:0000256" key="8">
    <source>
        <dbReference type="ARBA" id="ARBA00022989"/>
    </source>
</evidence>
<keyword evidence="9" id="KW-0902">Two-component regulatory system</keyword>
<dbReference type="SMART" id="SM00388">
    <property type="entry name" value="HisKA"/>
    <property type="match status" value="1"/>
</dbReference>
<dbReference type="InterPro" id="IPR036097">
    <property type="entry name" value="HisK_dim/P_sf"/>
</dbReference>
<dbReference type="InterPro" id="IPR004358">
    <property type="entry name" value="Sig_transdc_His_kin-like_C"/>
</dbReference>
<keyword evidence="10" id="KW-0472">Membrane</keyword>
<keyword evidence="5" id="KW-0808">Transferase</keyword>
<keyword evidence="8" id="KW-1133">Transmembrane helix</keyword>
<dbReference type="Pfam" id="PF02518">
    <property type="entry name" value="HATPase_c"/>
    <property type="match status" value="1"/>
</dbReference>
<dbReference type="Gene3D" id="1.10.287.130">
    <property type="match status" value="1"/>
</dbReference>
<feature type="domain" description="HAMP" evidence="12">
    <location>
        <begin position="184"/>
        <end position="238"/>
    </location>
</feature>
<dbReference type="Gene3D" id="6.10.340.10">
    <property type="match status" value="1"/>
</dbReference>
<dbReference type="AlphaFoldDB" id="A0A3N1D6I4"/>
<dbReference type="InterPro" id="IPR003661">
    <property type="entry name" value="HisK_dim/P_dom"/>
</dbReference>
<keyword evidence="6" id="KW-0812">Transmembrane</keyword>
<protein>
    <recommendedName>
        <fullName evidence="3">histidine kinase</fullName>
        <ecNumber evidence="3">2.7.13.3</ecNumber>
    </recommendedName>
</protein>
<evidence type="ECO:0000313" key="14">
    <source>
        <dbReference type="Proteomes" id="UP000272400"/>
    </source>
</evidence>
<dbReference type="GO" id="GO:0000155">
    <property type="term" value="F:phosphorelay sensor kinase activity"/>
    <property type="evidence" value="ECO:0007669"/>
    <property type="project" value="InterPro"/>
</dbReference>
<evidence type="ECO:0000256" key="2">
    <source>
        <dbReference type="ARBA" id="ARBA00004236"/>
    </source>
</evidence>
<dbReference type="PROSITE" id="PS50885">
    <property type="entry name" value="HAMP"/>
    <property type="match status" value="1"/>
</dbReference>
<dbReference type="InterPro" id="IPR050428">
    <property type="entry name" value="TCS_sensor_his_kinase"/>
</dbReference>
<dbReference type="Gene3D" id="3.30.565.10">
    <property type="entry name" value="Histidine kinase-like ATPase, C-terminal domain"/>
    <property type="match status" value="1"/>
</dbReference>
<dbReference type="SMART" id="SM00387">
    <property type="entry name" value="HATPase_c"/>
    <property type="match status" value="1"/>
</dbReference>
<dbReference type="SUPFAM" id="SSF47384">
    <property type="entry name" value="Homodimeric domain of signal transducing histidine kinase"/>
    <property type="match status" value="1"/>
</dbReference>
<accession>A0A3N1D6I4</accession>
<dbReference type="CDD" id="cd06225">
    <property type="entry name" value="HAMP"/>
    <property type="match status" value="1"/>
</dbReference>
<dbReference type="EMBL" id="RJKE01000001">
    <property type="protein sequence ID" value="ROO89143.1"/>
    <property type="molecule type" value="Genomic_DNA"/>
</dbReference>
<evidence type="ECO:0000256" key="9">
    <source>
        <dbReference type="ARBA" id="ARBA00023012"/>
    </source>
</evidence>
<evidence type="ECO:0000256" key="4">
    <source>
        <dbReference type="ARBA" id="ARBA00022553"/>
    </source>
</evidence>
<dbReference type="GO" id="GO:0005886">
    <property type="term" value="C:plasma membrane"/>
    <property type="evidence" value="ECO:0007669"/>
    <property type="project" value="UniProtKB-SubCell"/>
</dbReference>
<sequence length="458" mass="47321">MLGSVRARTSLAATAVVALALIAAGVPVVLALRAELLGGVSVAAESSAQRVAAQWTAGIAPAALRLPEAGPVRVVDLDGRVLAQSPGLVLDGLPTVPPGAADDDDDTDPETGFVTRTAVFGGEPSAYRFAAVAVTGPDGSSAVVYGGAELREAREAVATAVRGLLLGLPPVLLVTAAAAWLVTRRALRPVEAIRARLAGITAAGDLAARVPVPASRDEIARLATTTNRTLAALERSAERQRRFVADASHELRTPIASLRAQLEIAREHPGLLDLDGTILDVHRLQHLAADLLLLARLDAADPGPPAVPVSLADLVAETLAARPATDRVPVVHRALADPWVSVRPRHLTRALGNLLDNAQRHAASRVTVTVSAEPGPAPRAVLAVHDDGPGVPPADRDRIFERFVRLDAARATDEGGAGLGLPLARELAEADHGTLTCPAPGVPGADFVLRFPVVPPAP</sequence>
<gene>
    <name evidence="13" type="ORF">EDD29_6830</name>
</gene>
<dbReference type="SMART" id="SM00304">
    <property type="entry name" value="HAMP"/>
    <property type="match status" value="1"/>
</dbReference>
<dbReference type="InterPro" id="IPR003660">
    <property type="entry name" value="HAMP_dom"/>
</dbReference>
<comment type="catalytic activity">
    <reaction evidence="1">
        <text>ATP + protein L-histidine = ADP + protein N-phospho-L-histidine.</text>
        <dbReference type="EC" id="2.7.13.3"/>
    </reaction>
</comment>
<evidence type="ECO:0000256" key="5">
    <source>
        <dbReference type="ARBA" id="ARBA00022679"/>
    </source>
</evidence>
<dbReference type="PRINTS" id="PR00344">
    <property type="entry name" value="BCTRLSENSOR"/>
</dbReference>
<dbReference type="InterPro" id="IPR036890">
    <property type="entry name" value="HATPase_C_sf"/>
</dbReference>
<evidence type="ECO:0000259" key="11">
    <source>
        <dbReference type="PROSITE" id="PS50109"/>
    </source>
</evidence>
<name>A0A3N1D6I4_9ACTN</name>
<evidence type="ECO:0000256" key="1">
    <source>
        <dbReference type="ARBA" id="ARBA00000085"/>
    </source>
</evidence>
<dbReference type="Proteomes" id="UP000272400">
    <property type="component" value="Unassembled WGS sequence"/>
</dbReference>
<evidence type="ECO:0000313" key="13">
    <source>
        <dbReference type="EMBL" id="ROO89143.1"/>
    </source>
</evidence>
<dbReference type="PANTHER" id="PTHR45436:SF5">
    <property type="entry name" value="SENSOR HISTIDINE KINASE TRCS"/>
    <property type="match status" value="1"/>
</dbReference>
<dbReference type="PROSITE" id="PS50109">
    <property type="entry name" value="HIS_KIN"/>
    <property type="match status" value="1"/>
</dbReference>
<dbReference type="RefSeq" id="WP_123668290.1">
    <property type="nucleotide sequence ID" value="NZ_RJKE01000001.1"/>
</dbReference>
<dbReference type="SUPFAM" id="SSF55874">
    <property type="entry name" value="ATPase domain of HSP90 chaperone/DNA topoisomerase II/histidine kinase"/>
    <property type="match status" value="1"/>
</dbReference>
<evidence type="ECO:0000259" key="12">
    <source>
        <dbReference type="PROSITE" id="PS50885"/>
    </source>
</evidence>
<evidence type="ECO:0000256" key="10">
    <source>
        <dbReference type="ARBA" id="ARBA00023136"/>
    </source>
</evidence>
<evidence type="ECO:0000256" key="7">
    <source>
        <dbReference type="ARBA" id="ARBA00022777"/>
    </source>
</evidence>
<dbReference type="InterPro" id="IPR003594">
    <property type="entry name" value="HATPase_dom"/>
</dbReference>
<dbReference type="InterPro" id="IPR005467">
    <property type="entry name" value="His_kinase_dom"/>
</dbReference>